<dbReference type="GO" id="GO:0046872">
    <property type="term" value="F:metal ion binding"/>
    <property type="evidence" value="ECO:0007669"/>
    <property type="project" value="UniProtKB-KW"/>
</dbReference>
<feature type="transmembrane region" description="Helical" evidence="7">
    <location>
        <begin position="115"/>
        <end position="132"/>
    </location>
</feature>
<dbReference type="InterPro" id="IPR003524">
    <property type="entry name" value="PNAcMuramoyl-5peptid_Trfase"/>
</dbReference>
<evidence type="ECO:0000313" key="11">
    <source>
        <dbReference type="Proteomes" id="UP000675379"/>
    </source>
</evidence>
<dbReference type="GO" id="GO:0008963">
    <property type="term" value="F:phospho-N-acetylmuramoyl-pentapeptide-transferase activity"/>
    <property type="evidence" value="ECO:0007669"/>
    <property type="project" value="UniProtKB-UniRule"/>
</dbReference>
<keyword evidence="7" id="KW-0133">Cell shape</keyword>
<evidence type="ECO:0000256" key="4">
    <source>
        <dbReference type="ARBA" id="ARBA00022692"/>
    </source>
</evidence>
<dbReference type="NCBIfam" id="TIGR00445">
    <property type="entry name" value="mraY"/>
    <property type="match status" value="1"/>
</dbReference>
<feature type="transmembrane region" description="Helical" evidence="7">
    <location>
        <begin position="144"/>
        <end position="163"/>
    </location>
</feature>
<keyword evidence="7" id="KW-0573">Peptidoglycan synthesis</keyword>
<comment type="cofactor">
    <cofactor evidence="7 9">
        <name>Mg(2+)</name>
        <dbReference type="ChEBI" id="CHEBI:18420"/>
    </cofactor>
</comment>
<evidence type="ECO:0000256" key="8">
    <source>
        <dbReference type="NCBIfam" id="TIGR00445"/>
    </source>
</evidence>
<feature type="transmembrane region" description="Helical" evidence="7">
    <location>
        <begin position="200"/>
        <end position="217"/>
    </location>
</feature>
<keyword evidence="6 7" id="KW-0472">Membrane</keyword>
<keyword evidence="7" id="KW-0131">Cell cycle</keyword>
<dbReference type="GO" id="GO:0071555">
    <property type="term" value="P:cell wall organization"/>
    <property type="evidence" value="ECO:0007669"/>
    <property type="project" value="UniProtKB-KW"/>
</dbReference>
<dbReference type="EMBL" id="JAGSCS010000003">
    <property type="protein sequence ID" value="MBR0575407.1"/>
    <property type="molecule type" value="Genomic_DNA"/>
</dbReference>
<feature type="transmembrane region" description="Helical" evidence="7">
    <location>
        <begin position="66"/>
        <end position="94"/>
    </location>
</feature>
<dbReference type="GO" id="GO:0009252">
    <property type="term" value="P:peptidoglycan biosynthetic process"/>
    <property type="evidence" value="ECO:0007669"/>
    <property type="project" value="UniProtKB-UniRule"/>
</dbReference>
<feature type="binding site" evidence="9">
    <location>
        <position position="168"/>
    </location>
    <ligand>
        <name>Mg(2+)</name>
        <dbReference type="ChEBI" id="CHEBI:18420"/>
    </ligand>
</feature>
<keyword evidence="7 9" id="KW-0460">Magnesium</keyword>
<comment type="caution">
    <text evidence="10">The sequence shown here is derived from an EMBL/GenBank/DDBJ whole genome shotgun (WGS) entry which is preliminary data.</text>
</comment>
<reference evidence="10" key="1">
    <citation type="submission" date="2021-04" db="EMBL/GenBank/DDBJ databases">
        <title>Proteiniclasticum sedimins sp. nov., an obligate anaerobic bacterium isolated from anaerobic sludge.</title>
        <authorList>
            <person name="Liu J."/>
        </authorList>
    </citation>
    <scope>NUCLEOTIDE SEQUENCE</scope>
    <source>
        <strain evidence="10">BAD-10</strain>
    </source>
</reference>
<gene>
    <name evidence="7" type="primary">mraY</name>
    <name evidence="10" type="ORF">KCG48_03535</name>
</gene>
<dbReference type="PANTHER" id="PTHR22926:SF5">
    <property type="entry name" value="PHOSPHO-N-ACETYLMURAMOYL-PENTAPEPTIDE-TRANSFERASE HOMOLOG"/>
    <property type="match status" value="1"/>
</dbReference>
<proteinExistence type="inferred from homology"/>
<evidence type="ECO:0000256" key="1">
    <source>
        <dbReference type="ARBA" id="ARBA00004141"/>
    </source>
</evidence>
<evidence type="ECO:0000256" key="9">
    <source>
        <dbReference type="PIRSR" id="PIRSR600715-1"/>
    </source>
</evidence>
<dbReference type="GO" id="GO:0051301">
    <property type="term" value="P:cell division"/>
    <property type="evidence" value="ECO:0007669"/>
    <property type="project" value="UniProtKB-KW"/>
</dbReference>
<dbReference type="Proteomes" id="UP000675379">
    <property type="component" value="Unassembled WGS sequence"/>
</dbReference>
<dbReference type="PROSITE" id="PS01347">
    <property type="entry name" value="MRAY_1"/>
    <property type="match status" value="1"/>
</dbReference>
<dbReference type="GO" id="GO:0005886">
    <property type="term" value="C:plasma membrane"/>
    <property type="evidence" value="ECO:0007669"/>
    <property type="project" value="UniProtKB-SubCell"/>
</dbReference>
<dbReference type="PROSITE" id="PS01348">
    <property type="entry name" value="MRAY_2"/>
    <property type="match status" value="1"/>
</dbReference>
<evidence type="ECO:0000256" key="6">
    <source>
        <dbReference type="ARBA" id="ARBA00023136"/>
    </source>
</evidence>
<keyword evidence="7 9" id="KW-0479">Metal-binding</keyword>
<dbReference type="Pfam" id="PF00953">
    <property type="entry name" value="Glycos_transf_4"/>
    <property type="match status" value="1"/>
</dbReference>
<evidence type="ECO:0000256" key="2">
    <source>
        <dbReference type="ARBA" id="ARBA00005583"/>
    </source>
</evidence>
<accession>A0A941CML5</accession>
<feature type="transmembrane region" description="Helical" evidence="7">
    <location>
        <begin position="175"/>
        <end position="194"/>
    </location>
</feature>
<evidence type="ECO:0000256" key="7">
    <source>
        <dbReference type="HAMAP-Rule" id="MF_00038"/>
    </source>
</evidence>
<comment type="pathway">
    <text evidence="7">Cell wall biogenesis; peptidoglycan biosynthesis.</text>
</comment>
<evidence type="ECO:0000256" key="5">
    <source>
        <dbReference type="ARBA" id="ARBA00022989"/>
    </source>
</evidence>
<feature type="transmembrane region" description="Helical" evidence="7">
    <location>
        <begin position="250"/>
        <end position="272"/>
    </location>
</feature>
<keyword evidence="4 7" id="KW-0812">Transmembrane</keyword>
<dbReference type="EC" id="2.7.8.13" evidence="7 8"/>
<evidence type="ECO:0000313" key="10">
    <source>
        <dbReference type="EMBL" id="MBR0575407.1"/>
    </source>
</evidence>
<dbReference type="InterPro" id="IPR018480">
    <property type="entry name" value="PNAcMuramoyl-5peptid_Trfase_CS"/>
</dbReference>
<feature type="binding site" evidence="9">
    <location>
        <position position="228"/>
    </location>
    <ligand>
        <name>Mg(2+)</name>
        <dbReference type="ChEBI" id="CHEBI:18420"/>
    </ligand>
</feature>
<sequence length="318" mass="34462">MDVMNSPFLPLLLALILAATSGSTIIKKLKEFKFGQNVRTDGPQSHLSKQGIPSMGGLIFLLSSSFVAILMSGFSLTVILMVLVMLSFGLIGFLDDYLKVKKKSSDGLSAKQKMLLLLLFGLLAGGVLYGQLELSALKIPFTSWSWELGIFYIPFVVIFFAAVTNAVNLTDGIDGLSSSVTIAALLFFALVAARNGQKDILVFAMALMGGLGGFLFFNFYPAKVFMGDTGSLALGGALGILALLTQTELFLLLVGIVYVVETLSVILQVAWFKRTGKRIFRMAPIHHHFEALGWKETKIVAVFTGITLFMVAVSYFLS</sequence>
<evidence type="ECO:0000256" key="3">
    <source>
        <dbReference type="ARBA" id="ARBA00022679"/>
    </source>
</evidence>
<organism evidence="10 11">
    <name type="scientific">Proteiniclasticum sediminis</name>
    <dbReference type="NCBI Taxonomy" id="2804028"/>
    <lineage>
        <taxon>Bacteria</taxon>
        <taxon>Bacillati</taxon>
        <taxon>Bacillota</taxon>
        <taxon>Clostridia</taxon>
        <taxon>Eubacteriales</taxon>
        <taxon>Clostridiaceae</taxon>
        <taxon>Proteiniclasticum</taxon>
    </lineage>
</organism>
<keyword evidence="5 7" id="KW-1133">Transmembrane helix</keyword>
<comment type="function">
    <text evidence="7">Catalyzes the initial step of the lipid cycle reactions in the biosynthesis of the cell wall peptidoglycan: transfers peptidoglycan precursor phospho-MurNAc-pentapeptide from UDP-MurNAc-pentapeptide onto the lipid carrier undecaprenyl phosphate, yielding undecaprenyl-pyrophosphoryl-MurNAc-pentapeptide, known as lipid I.</text>
</comment>
<keyword evidence="7" id="KW-0132">Cell division</keyword>
<protein>
    <recommendedName>
        <fullName evidence="7 8">Phospho-N-acetylmuramoyl-pentapeptide-transferase</fullName>
        <ecNumber evidence="7 8">2.7.8.13</ecNumber>
    </recommendedName>
    <alternativeName>
        <fullName evidence="7">UDP-MurNAc-pentapeptide phosphotransferase</fullName>
    </alternativeName>
</protein>
<comment type="caution">
    <text evidence="7">Lacks conserved residue(s) required for the propagation of feature annotation.</text>
</comment>
<dbReference type="InterPro" id="IPR000715">
    <property type="entry name" value="Glycosyl_transferase_4"/>
</dbReference>
<dbReference type="HAMAP" id="MF_00038">
    <property type="entry name" value="MraY"/>
    <property type="match status" value="1"/>
</dbReference>
<comment type="catalytic activity">
    <reaction evidence="7">
        <text>UDP-N-acetyl-alpha-D-muramoyl-L-alanyl-gamma-D-glutamyl-meso-2,6-diaminopimeloyl-D-alanyl-D-alanine + di-trans,octa-cis-undecaprenyl phosphate = di-trans,octa-cis-undecaprenyl diphospho-N-acetyl-alpha-D-muramoyl-L-alanyl-D-glutamyl-meso-2,6-diaminopimeloyl-D-alanyl-D-alanine + UMP</text>
        <dbReference type="Rhea" id="RHEA:28386"/>
        <dbReference type="ChEBI" id="CHEBI:57865"/>
        <dbReference type="ChEBI" id="CHEBI:60392"/>
        <dbReference type="ChEBI" id="CHEBI:61386"/>
        <dbReference type="ChEBI" id="CHEBI:61387"/>
        <dbReference type="EC" id="2.7.8.13"/>
    </reaction>
</comment>
<keyword evidence="7" id="KW-1003">Cell membrane</keyword>
<dbReference type="AlphaFoldDB" id="A0A941CML5"/>
<dbReference type="CDD" id="cd06852">
    <property type="entry name" value="GT_MraY"/>
    <property type="match status" value="1"/>
</dbReference>
<name>A0A941CML5_9CLOT</name>
<feature type="transmembrane region" description="Helical" evidence="7">
    <location>
        <begin position="299"/>
        <end position="317"/>
    </location>
</feature>
<keyword evidence="7" id="KW-0961">Cell wall biogenesis/degradation</keyword>
<keyword evidence="11" id="KW-1185">Reference proteome</keyword>
<comment type="subcellular location">
    <subcellularLocation>
        <location evidence="7">Cell membrane</location>
        <topology evidence="7">Multi-pass membrane protein</topology>
    </subcellularLocation>
    <subcellularLocation>
        <location evidence="1">Membrane</location>
        <topology evidence="1">Multi-pass membrane protein</topology>
    </subcellularLocation>
</comment>
<keyword evidence="3 7" id="KW-0808">Transferase</keyword>
<dbReference type="PANTHER" id="PTHR22926">
    <property type="entry name" value="PHOSPHO-N-ACETYLMURAMOYL-PENTAPEPTIDE-TRANSFERASE"/>
    <property type="match status" value="1"/>
</dbReference>
<dbReference type="GO" id="GO:0008360">
    <property type="term" value="P:regulation of cell shape"/>
    <property type="evidence" value="ECO:0007669"/>
    <property type="project" value="UniProtKB-KW"/>
</dbReference>
<comment type="similarity">
    <text evidence="2 7">Belongs to the glycosyltransferase 4 family. MraY subfamily.</text>
</comment>